<name>A0A183GHF4_HELPZ</name>
<dbReference type="Proteomes" id="UP000050761">
    <property type="component" value="Unassembled WGS sequence"/>
</dbReference>
<evidence type="ECO:0000313" key="3">
    <source>
        <dbReference type="WBParaSite" id="HPBE_0002199101-mRNA-1"/>
    </source>
</evidence>
<gene>
    <name evidence="1" type="ORF">HPBE_LOCUS21990</name>
</gene>
<dbReference type="AlphaFoldDB" id="A0A183GHF4"/>
<reference evidence="1 2" key="1">
    <citation type="submission" date="2018-11" db="EMBL/GenBank/DDBJ databases">
        <authorList>
            <consortium name="Pathogen Informatics"/>
        </authorList>
    </citation>
    <scope>NUCLEOTIDE SEQUENCE [LARGE SCALE GENOMIC DNA]</scope>
</reference>
<dbReference type="WBParaSite" id="HPBE_0002199101-mRNA-1">
    <property type="protein sequence ID" value="HPBE_0002199101-mRNA-1"/>
    <property type="gene ID" value="HPBE_0002199101"/>
</dbReference>
<accession>A0A3P8C9R5</accession>
<evidence type="ECO:0000313" key="1">
    <source>
        <dbReference type="EMBL" id="VDP29551.1"/>
    </source>
</evidence>
<protein>
    <submittedName>
        <fullName evidence="1 3">Uncharacterized protein</fullName>
    </submittedName>
</protein>
<keyword evidence="2" id="KW-1185">Reference proteome</keyword>
<dbReference type="OrthoDB" id="5874900at2759"/>
<organism evidence="2 3">
    <name type="scientific">Heligmosomoides polygyrus</name>
    <name type="common">Parasitic roundworm</name>
    <dbReference type="NCBI Taxonomy" id="6339"/>
    <lineage>
        <taxon>Eukaryota</taxon>
        <taxon>Metazoa</taxon>
        <taxon>Ecdysozoa</taxon>
        <taxon>Nematoda</taxon>
        <taxon>Chromadorea</taxon>
        <taxon>Rhabditida</taxon>
        <taxon>Rhabditina</taxon>
        <taxon>Rhabditomorpha</taxon>
        <taxon>Strongyloidea</taxon>
        <taxon>Heligmosomidae</taxon>
        <taxon>Heligmosomoides</taxon>
    </lineage>
</organism>
<evidence type="ECO:0000313" key="2">
    <source>
        <dbReference type="Proteomes" id="UP000050761"/>
    </source>
</evidence>
<proteinExistence type="predicted"/>
<reference evidence="3" key="2">
    <citation type="submission" date="2019-09" db="UniProtKB">
        <authorList>
            <consortium name="WormBaseParasite"/>
        </authorList>
    </citation>
    <scope>IDENTIFICATION</scope>
</reference>
<sequence length="188" mass="21134">MDALECYVGNSSAVAIEVRKPLCGFKLTYPDDECEENAKIELTVELGPRENTSAYTLRRKFKDGVCYFEDFSLSCICYGHLCNSELRVKEILALRLARGVSWPSKKLISCFLYRDEIRTVFGKEEDNDNNKENTTRKIKDNVARYDASYAPNTKDLAAASANDVQCRFVAQAYVIVPSIATIDKGPCT</sequence>
<dbReference type="EMBL" id="UZAH01033543">
    <property type="protein sequence ID" value="VDP29551.1"/>
    <property type="molecule type" value="Genomic_DNA"/>
</dbReference>
<accession>A0A183GHF4</accession>